<dbReference type="Proteomes" id="UP000799778">
    <property type="component" value="Unassembled WGS sequence"/>
</dbReference>
<accession>A0A6A5XJJ3</accession>
<dbReference type="PANTHER" id="PTHR43817">
    <property type="entry name" value="GLYCOSYL HYDROLASE"/>
    <property type="match status" value="1"/>
</dbReference>
<feature type="signal peptide" evidence="6">
    <location>
        <begin position="1"/>
        <end position="24"/>
    </location>
</feature>
<reference evidence="7" key="1">
    <citation type="journal article" date="2020" name="Stud. Mycol.">
        <title>101 Dothideomycetes genomes: a test case for predicting lifestyles and emergence of pathogens.</title>
        <authorList>
            <person name="Haridas S."/>
            <person name="Albert R."/>
            <person name="Binder M."/>
            <person name="Bloem J."/>
            <person name="Labutti K."/>
            <person name="Salamov A."/>
            <person name="Andreopoulos B."/>
            <person name="Baker S."/>
            <person name="Barry K."/>
            <person name="Bills G."/>
            <person name="Bluhm B."/>
            <person name="Cannon C."/>
            <person name="Castanera R."/>
            <person name="Culley D."/>
            <person name="Daum C."/>
            <person name="Ezra D."/>
            <person name="Gonzalez J."/>
            <person name="Henrissat B."/>
            <person name="Kuo A."/>
            <person name="Liang C."/>
            <person name="Lipzen A."/>
            <person name="Lutzoni F."/>
            <person name="Magnuson J."/>
            <person name="Mondo S."/>
            <person name="Nolan M."/>
            <person name="Ohm R."/>
            <person name="Pangilinan J."/>
            <person name="Park H.-J."/>
            <person name="Ramirez L."/>
            <person name="Alfaro M."/>
            <person name="Sun H."/>
            <person name="Tritt A."/>
            <person name="Yoshinaga Y."/>
            <person name="Zwiers L.-H."/>
            <person name="Turgeon B."/>
            <person name="Goodwin S."/>
            <person name="Spatafora J."/>
            <person name="Crous P."/>
            <person name="Grigoriev I."/>
        </authorList>
    </citation>
    <scope>NUCLEOTIDE SEQUENCE</scope>
    <source>
        <strain evidence="7">CBS 175.79</strain>
    </source>
</reference>
<keyword evidence="8" id="KW-1185">Reference proteome</keyword>
<organism evidence="7 8">
    <name type="scientific">Aaosphaeria arxii CBS 175.79</name>
    <dbReference type="NCBI Taxonomy" id="1450172"/>
    <lineage>
        <taxon>Eukaryota</taxon>
        <taxon>Fungi</taxon>
        <taxon>Dikarya</taxon>
        <taxon>Ascomycota</taxon>
        <taxon>Pezizomycotina</taxon>
        <taxon>Dothideomycetes</taxon>
        <taxon>Pleosporomycetidae</taxon>
        <taxon>Pleosporales</taxon>
        <taxon>Pleosporales incertae sedis</taxon>
        <taxon>Aaosphaeria</taxon>
    </lineage>
</organism>
<evidence type="ECO:0000256" key="6">
    <source>
        <dbReference type="SAM" id="SignalP"/>
    </source>
</evidence>
<evidence type="ECO:0000256" key="5">
    <source>
        <dbReference type="RuleBase" id="RU361187"/>
    </source>
</evidence>
<gene>
    <name evidence="7" type="ORF">BU24DRAFT_396148</name>
</gene>
<evidence type="ECO:0000256" key="4">
    <source>
        <dbReference type="ARBA" id="ARBA00023295"/>
    </source>
</evidence>
<dbReference type="InterPro" id="IPR023296">
    <property type="entry name" value="Glyco_hydro_beta-prop_sf"/>
</dbReference>
<dbReference type="RefSeq" id="XP_033381249.1">
    <property type="nucleotide sequence ID" value="XM_033525288.1"/>
</dbReference>
<evidence type="ECO:0000256" key="3">
    <source>
        <dbReference type="ARBA" id="ARBA00022801"/>
    </source>
</evidence>
<dbReference type="SUPFAM" id="SSF75005">
    <property type="entry name" value="Arabinanase/levansucrase/invertase"/>
    <property type="match status" value="1"/>
</dbReference>
<evidence type="ECO:0000313" key="8">
    <source>
        <dbReference type="Proteomes" id="UP000799778"/>
    </source>
</evidence>
<dbReference type="EMBL" id="ML978072">
    <property type="protein sequence ID" value="KAF2012910.1"/>
    <property type="molecule type" value="Genomic_DNA"/>
</dbReference>
<dbReference type="InterPro" id="IPR006710">
    <property type="entry name" value="Glyco_hydro_43"/>
</dbReference>
<dbReference type="PANTHER" id="PTHR43817:SF1">
    <property type="entry name" value="HYDROLASE, FAMILY 43, PUTATIVE (AFU_ORTHOLOGUE AFUA_3G01660)-RELATED"/>
    <property type="match status" value="1"/>
</dbReference>
<evidence type="ECO:0000256" key="2">
    <source>
        <dbReference type="ARBA" id="ARBA00022729"/>
    </source>
</evidence>
<dbReference type="GO" id="GO:0004553">
    <property type="term" value="F:hydrolase activity, hydrolyzing O-glycosyl compounds"/>
    <property type="evidence" value="ECO:0007669"/>
    <property type="project" value="InterPro"/>
</dbReference>
<evidence type="ECO:0000256" key="1">
    <source>
        <dbReference type="ARBA" id="ARBA00009865"/>
    </source>
</evidence>
<dbReference type="Gene3D" id="2.115.10.20">
    <property type="entry name" value="Glycosyl hydrolase domain, family 43"/>
    <property type="match status" value="1"/>
</dbReference>
<name>A0A6A5XJJ3_9PLEO</name>
<comment type="similarity">
    <text evidence="1 5">Belongs to the glycosyl hydrolase 43 family.</text>
</comment>
<protein>
    <submittedName>
        <fullName evidence="7">Glycoside hydrolase family 43 protein</fullName>
    </submittedName>
</protein>
<dbReference type="AlphaFoldDB" id="A0A6A5XJJ3"/>
<keyword evidence="4 5" id="KW-0326">Glycosidase</keyword>
<dbReference type="CDD" id="cd18820">
    <property type="entry name" value="GH43_LbAraf43-like"/>
    <property type="match status" value="1"/>
</dbReference>
<keyword evidence="2 6" id="KW-0732">Signal</keyword>
<dbReference type="GeneID" id="54282685"/>
<dbReference type="GO" id="GO:0005975">
    <property type="term" value="P:carbohydrate metabolic process"/>
    <property type="evidence" value="ECO:0007669"/>
    <property type="project" value="InterPro"/>
</dbReference>
<evidence type="ECO:0000313" key="7">
    <source>
        <dbReference type="EMBL" id="KAF2012910.1"/>
    </source>
</evidence>
<sequence length="348" mass="38886">MMARIHLLSTLVTVLGLLVSFSSAATKIRPGADPTIMKVGDMYYSAEAAGTGIFVRRASSLIGLGEDGVDRKQVWTDSNKVGAVWAPQISRDGGRTYIYFTMGQSAAHRMYVIEASEPFGLYSQEKKLNLPDDQWAIDGAHFKYEGQHYFVWSGWKDSTNSQQNLYICKMTSPTQPTGARYLISQPAEPSWEQADGSRINEGPEPILDPEGRLHIAYSANGSWGTKYCIADLRLKKGGNPLQLWDWFKSNGCLFGSYAERMMSGWTPTVQIDGPGHNTWVMPNGEISSSPKGTNRIPFVFHGVPKGTEYKWANRKWFTGSFVWWAGTNYHRGGEHAADDKGYSFKFFE</sequence>
<feature type="chain" id="PRO_5025555050" evidence="6">
    <location>
        <begin position="25"/>
        <end position="348"/>
    </location>
</feature>
<dbReference type="Pfam" id="PF04616">
    <property type="entry name" value="Glyco_hydro_43"/>
    <property type="match status" value="1"/>
</dbReference>
<proteinExistence type="inferred from homology"/>
<dbReference type="OrthoDB" id="272289at2759"/>
<keyword evidence="3 5" id="KW-0378">Hydrolase</keyword>